<dbReference type="STRING" id="46224.B4102_2869"/>
<comment type="caution">
    <text evidence="4">The sequence shown here is derived from an EMBL/GenBank/DDBJ whole genome shotgun (WGS) entry which is preliminary data.</text>
</comment>
<feature type="compositionally biased region" description="Basic and acidic residues" evidence="1">
    <location>
        <begin position="375"/>
        <end position="398"/>
    </location>
</feature>
<dbReference type="OrthoDB" id="2240743at2"/>
<keyword evidence="5" id="KW-1185">Reference proteome</keyword>
<dbReference type="Pfam" id="PF13349">
    <property type="entry name" value="DUF4097"/>
    <property type="match status" value="1"/>
</dbReference>
<sequence length="398" mass="44879">MQEERKKIIGMVKEGKLSTEEALILLDALENKSEKVPETNQAHQEKYQEKQQYSNEQTEDNYSSQFNDAKDKIMDFVNTAFKKIKDIDLNFNQSVDIPHVYQQANVTLTNIDVDVANGHVEVKAWDQPDVRVECQARVYRKDNRDEARAFFIDNSSFYLENGLLRFSTQSKWMKVDTIVYIPKNDYEKVSIRTFNGSVTGEGLSGVDLKAKTANGKIVLKNMKSDKLDAETVNGKILVTDSNAGRFSAETMHGSIDVEGEYETIDLQTLNGNLSSVLSNEGTETLHLKAVSGNINVYLPSDVGIEGDCKSNLGNVKITLENIDVIEEKKEMVQKQVRFKRSSLTEKPIHIFAETRTGNIIVQNNEKVDSQSTESVHSEGKNEPVHSEEKNDNEGEIKE</sequence>
<name>A0A150L736_9BACI</name>
<feature type="region of interest" description="Disordered" evidence="1">
    <location>
        <begin position="361"/>
        <end position="398"/>
    </location>
</feature>
<dbReference type="PATRIC" id="fig|46224.3.peg.2575"/>
<feature type="compositionally biased region" description="Polar residues" evidence="1">
    <location>
        <begin position="50"/>
        <end position="63"/>
    </location>
</feature>
<evidence type="ECO:0000256" key="1">
    <source>
        <dbReference type="SAM" id="MobiDB-lite"/>
    </source>
</evidence>
<feature type="compositionally biased region" description="Basic and acidic residues" evidence="1">
    <location>
        <begin position="33"/>
        <end position="49"/>
    </location>
</feature>
<dbReference type="PIRSF" id="PIRSF012569">
    <property type="entry name" value="UCP012569"/>
    <property type="match status" value="1"/>
</dbReference>
<dbReference type="AlphaFoldDB" id="A0A150L736"/>
<dbReference type="EMBL" id="LQYN01000035">
    <property type="protein sequence ID" value="KYD08080.1"/>
    <property type="molecule type" value="Genomic_DNA"/>
</dbReference>
<feature type="domain" description="YvlB/LiaX N-terminal" evidence="3">
    <location>
        <begin position="3"/>
        <end position="33"/>
    </location>
</feature>
<dbReference type="InterPro" id="IPR016599">
    <property type="entry name" value="UCP012569"/>
</dbReference>
<dbReference type="Proteomes" id="UP000075666">
    <property type="component" value="Unassembled WGS sequence"/>
</dbReference>
<evidence type="ECO:0000313" key="5">
    <source>
        <dbReference type="Proteomes" id="UP000075666"/>
    </source>
</evidence>
<evidence type="ECO:0000313" key="4">
    <source>
        <dbReference type="EMBL" id="KYD08080.1"/>
    </source>
</evidence>
<dbReference type="InterPro" id="IPR053959">
    <property type="entry name" value="YvlB/LiaX_N"/>
</dbReference>
<reference evidence="4 5" key="1">
    <citation type="submission" date="2016-01" db="EMBL/GenBank/DDBJ databases">
        <title>Genome Sequences of Twelve Sporeforming Bacillus Species Isolated from Foods.</title>
        <authorList>
            <person name="Berendsen E.M."/>
            <person name="Wells-Bennik M.H."/>
            <person name="Krawcyk A.O."/>
            <person name="De Jong A."/>
            <person name="Holsappel S."/>
            <person name="Eijlander R.T."/>
            <person name="Kuipers O.P."/>
        </authorList>
    </citation>
    <scope>NUCLEOTIDE SEQUENCE [LARGE SCALE GENOMIC DNA]</scope>
    <source>
        <strain evidence="4 5">B4102</strain>
    </source>
</reference>
<dbReference type="Pfam" id="PF22746">
    <property type="entry name" value="SHOCT-like_DUF2089-C"/>
    <property type="match status" value="1"/>
</dbReference>
<dbReference type="InterPro" id="IPR025164">
    <property type="entry name" value="Toastrack_DUF4097"/>
</dbReference>
<organism evidence="4 5">
    <name type="scientific">Heyndrickxia sporothermodurans</name>
    <dbReference type="NCBI Taxonomy" id="46224"/>
    <lineage>
        <taxon>Bacteria</taxon>
        <taxon>Bacillati</taxon>
        <taxon>Bacillota</taxon>
        <taxon>Bacilli</taxon>
        <taxon>Bacillales</taxon>
        <taxon>Bacillaceae</taxon>
        <taxon>Heyndrickxia</taxon>
    </lineage>
</organism>
<accession>A0A150L736</accession>
<proteinExistence type="predicted"/>
<evidence type="ECO:0000259" key="3">
    <source>
        <dbReference type="Pfam" id="PF22746"/>
    </source>
</evidence>
<feature type="domain" description="DUF4097" evidence="2">
    <location>
        <begin position="109"/>
        <end position="334"/>
    </location>
</feature>
<evidence type="ECO:0000259" key="2">
    <source>
        <dbReference type="Pfam" id="PF13349"/>
    </source>
</evidence>
<feature type="region of interest" description="Disordered" evidence="1">
    <location>
        <begin position="33"/>
        <end position="63"/>
    </location>
</feature>
<gene>
    <name evidence="4" type="ORF">B4102_2869</name>
</gene>
<feature type="compositionally biased region" description="Polar residues" evidence="1">
    <location>
        <begin position="361"/>
        <end position="374"/>
    </location>
</feature>
<protein>
    <submittedName>
        <fullName evidence="4">Uncharacterized protein</fullName>
    </submittedName>
</protein>
<dbReference type="RefSeq" id="WP_066230347.1">
    <property type="nucleotide sequence ID" value="NZ_LQYN01000035.1"/>
</dbReference>